<dbReference type="EMBL" id="NCVQ01000005">
    <property type="protein sequence ID" value="PWZ29626.1"/>
    <property type="molecule type" value="Genomic_DNA"/>
</dbReference>
<sequence>MSFLIYSECDFGVLQSPRLMNNICIGKHREDNVGL</sequence>
<reference evidence="1 2" key="1">
    <citation type="journal article" date="2018" name="Nat. Genet.">
        <title>Extensive intraspecific gene order and gene structural variations between Mo17 and other maize genomes.</title>
        <authorList>
            <person name="Sun S."/>
            <person name="Zhou Y."/>
            <person name="Chen J."/>
            <person name="Shi J."/>
            <person name="Zhao H."/>
            <person name="Zhao H."/>
            <person name="Song W."/>
            <person name="Zhang M."/>
            <person name="Cui Y."/>
            <person name="Dong X."/>
            <person name="Liu H."/>
            <person name="Ma X."/>
            <person name="Jiao Y."/>
            <person name="Wang B."/>
            <person name="Wei X."/>
            <person name="Stein J.C."/>
            <person name="Glaubitz J.C."/>
            <person name="Lu F."/>
            <person name="Yu G."/>
            <person name="Liang C."/>
            <person name="Fengler K."/>
            <person name="Li B."/>
            <person name="Rafalski A."/>
            <person name="Schnable P.S."/>
            <person name="Ware D.H."/>
            <person name="Buckler E.S."/>
            <person name="Lai J."/>
        </authorList>
    </citation>
    <scope>NUCLEOTIDE SEQUENCE [LARGE SCALE GENOMIC DNA]</scope>
    <source>
        <strain evidence="2">cv. Missouri 17</strain>
        <tissue evidence="1">Seedling</tissue>
    </source>
</reference>
<organism evidence="1 2">
    <name type="scientific">Zea mays</name>
    <name type="common">Maize</name>
    <dbReference type="NCBI Taxonomy" id="4577"/>
    <lineage>
        <taxon>Eukaryota</taxon>
        <taxon>Viridiplantae</taxon>
        <taxon>Streptophyta</taxon>
        <taxon>Embryophyta</taxon>
        <taxon>Tracheophyta</taxon>
        <taxon>Spermatophyta</taxon>
        <taxon>Magnoliopsida</taxon>
        <taxon>Liliopsida</taxon>
        <taxon>Poales</taxon>
        <taxon>Poaceae</taxon>
        <taxon>PACMAD clade</taxon>
        <taxon>Panicoideae</taxon>
        <taxon>Andropogonodae</taxon>
        <taxon>Andropogoneae</taxon>
        <taxon>Tripsacinae</taxon>
        <taxon>Zea</taxon>
    </lineage>
</organism>
<gene>
    <name evidence="1" type="ORF">Zm00014a_040322</name>
</gene>
<dbReference type="Proteomes" id="UP000251960">
    <property type="component" value="Chromosome 4"/>
</dbReference>
<name>A0A3L6F8W1_MAIZE</name>
<dbReference type="AlphaFoldDB" id="A0A3L6F8W1"/>
<evidence type="ECO:0000313" key="1">
    <source>
        <dbReference type="EMBL" id="PWZ29626.1"/>
    </source>
</evidence>
<evidence type="ECO:0000313" key="2">
    <source>
        <dbReference type="Proteomes" id="UP000251960"/>
    </source>
</evidence>
<protein>
    <submittedName>
        <fullName evidence="1">Uncharacterized protein</fullName>
    </submittedName>
</protein>
<proteinExistence type="predicted"/>
<comment type="caution">
    <text evidence="1">The sequence shown here is derived from an EMBL/GenBank/DDBJ whole genome shotgun (WGS) entry which is preliminary data.</text>
</comment>
<accession>A0A3L6F8W1</accession>